<keyword evidence="3" id="KW-0813">Transport</keyword>
<gene>
    <name evidence="10" type="primary">fliH</name>
</gene>
<comment type="function">
    <text evidence="1">Needed for flagellar regrowth and assembly.</text>
</comment>
<reference evidence="10 11" key="1">
    <citation type="journal article" date="2000" name="Nucleic Acids Res.">
        <title>Complete genome sequence of the alkaliphilic bacterium Bacillus halodurans and genomic sequence comparison with Bacillus subtilis.</title>
        <authorList>
            <person name="Takami H."/>
            <person name="Nakasone K."/>
            <person name="Takaki Y."/>
            <person name="Maeno G."/>
            <person name="Sasaki R."/>
            <person name="Masui N."/>
            <person name="Fuji F."/>
            <person name="Hirama C."/>
            <person name="Nakamura Y."/>
            <person name="Ogasawara N."/>
            <person name="Kuhara S."/>
            <person name="Horikoshi K."/>
        </authorList>
    </citation>
    <scope>NUCLEOTIDE SEQUENCE [LARGE SCALE GENOMIC DNA]</scope>
    <source>
        <strain evidence="11">ATCC BAA-125 / DSM 18197 / FERM 7344 / JCM 9153 / C-125</strain>
    </source>
</reference>
<evidence type="ECO:0000313" key="10">
    <source>
        <dbReference type="EMBL" id="BAB06175.1"/>
    </source>
</evidence>
<feature type="region of interest" description="Disordered" evidence="8">
    <location>
        <begin position="32"/>
        <end position="51"/>
    </location>
</feature>
<keyword evidence="6" id="KW-1006">Bacterial flagellum protein export</keyword>
<organism evidence="10 11">
    <name type="scientific">Halalkalibacterium halodurans (strain ATCC BAA-125 / DSM 18197 / FERM 7344 / JCM 9153 / C-125)</name>
    <name type="common">Bacillus halodurans</name>
    <dbReference type="NCBI Taxonomy" id="272558"/>
    <lineage>
        <taxon>Bacteria</taxon>
        <taxon>Bacillati</taxon>
        <taxon>Bacillota</taxon>
        <taxon>Bacilli</taxon>
        <taxon>Bacillales</taxon>
        <taxon>Bacillaceae</taxon>
        <taxon>Halalkalibacterium (ex Joshi et al. 2022)</taxon>
    </lineage>
</organism>
<dbReference type="NCBIfam" id="TIGR03825">
    <property type="entry name" value="FliH_bacil"/>
    <property type="match status" value="1"/>
</dbReference>
<dbReference type="PANTHER" id="PTHR34982:SF1">
    <property type="entry name" value="FLAGELLAR ASSEMBLY PROTEIN FLIH"/>
    <property type="match status" value="1"/>
</dbReference>
<dbReference type="PIR" id="H83956">
    <property type="entry name" value="H83956"/>
</dbReference>
<comment type="similarity">
    <text evidence="2">Belongs to the FliH family.</text>
</comment>
<accession>Q9KA34</accession>
<dbReference type="InterPro" id="IPR051472">
    <property type="entry name" value="T3SS_Stator/FliH"/>
</dbReference>
<dbReference type="AlphaFoldDB" id="Q9KA34"/>
<protein>
    <recommendedName>
        <fullName evidence="7">Flagellar assembly protein FliH</fullName>
    </recommendedName>
</protein>
<feature type="compositionally biased region" description="Low complexity" evidence="8">
    <location>
        <begin position="40"/>
        <end position="51"/>
    </location>
</feature>
<keyword evidence="4" id="KW-1005">Bacterial flagellum biogenesis</keyword>
<evidence type="ECO:0000313" key="11">
    <source>
        <dbReference type="Proteomes" id="UP000001258"/>
    </source>
</evidence>
<dbReference type="Pfam" id="PF02108">
    <property type="entry name" value="FliH"/>
    <property type="match status" value="1"/>
</dbReference>
<dbReference type="KEGG" id="bha:BH2456"/>
<keyword evidence="5" id="KW-0653">Protein transport</keyword>
<evidence type="ECO:0000256" key="8">
    <source>
        <dbReference type="SAM" id="MobiDB-lite"/>
    </source>
</evidence>
<dbReference type="GO" id="GO:0015031">
    <property type="term" value="P:protein transport"/>
    <property type="evidence" value="ECO:0007669"/>
    <property type="project" value="UniProtKB-KW"/>
</dbReference>
<proteinExistence type="inferred from homology"/>
<evidence type="ECO:0000259" key="9">
    <source>
        <dbReference type="Pfam" id="PF02108"/>
    </source>
</evidence>
<dbReference type="Proteomes" id="UP000001258">
    <property type="component" value="Chromosome"/>
</dbReference>
<dbReference type="EMBL" id="BA000004">
    <property type="protein sequence ID" value="BAB06175.1"/>
    <property type="molecule type" value="Genomic_DNA"/>
</dbReference>
<dbReference type="eggNOG" id="COG1317">
    <property type="taxonomic scope" value="Bacteria"/>
</dbReference>
<feature type="domain" description="Flagellar assembly protein FliH/Type III secretion system HrpE" evidence="9">
    <location>
        <begin position="126"/>
        <end position="251"/>
    </location>
</feature>
<dbReference type="GO" id="GO:0044781">
    <property type="term" value="P:bacterial-type flagellum organization"/>
    <property type="evidence" value="ECO:0007669"/>
    <property type="project" value="UniProtKB-KW"/>
</dbReference>
<dbReference type="STRING" id="272558.gene:10728354"/>
<keyword evidence="10" id="KW-0969">Cilium</keyword>
<dbReference type="HOGENOM" id="CLU_062625_1_2_9"/>
<evidence type="ECO:0000256" key="5">
    <source>
        <dbReference type="ARBA" id="ARBA00022927"/>
    </source>
</evidence>
<dbReference type="GO" id="GO:0005829">
    <property type="term" value="C:cytosol"/>
    <property type="evidence" value="ECO:0007669"/>
    <property type="project" value="TreeGrafter"/>
</dbReference>
<evidence type="ECO:0000256" key="2">
    <source>
        <dbReference type="ARBA" id="ARBA00006602"/>
    </source>
</evidence>
<keyword evidence="10" id="KW-0966">Cell projection</keyword>
<name>Q9KA34_HALH5</name>
<evidence type="ECO:0000256" key="1">
    <source>
        <dbReference type="ARBA" id="ARBA00003041"/>
    </source>
</evidence>
<dbReference type="RefSeq" id="WP_010898609.1">
    <property type="nucleotide sequence ID" value="NC_002570.2"/>
</dbReference>
<evidence type="ECO:0000256" key="3">
    <source>
        <dbReference type="ARBA" id="ARBA00022448"/>
    </source>
</evidence>
<sequence length="266" mass="30064">MSKIIKPVNDNDTAQRVKQIGVRNLFVAARTADSRDNSDYESSAEASDAANVVEGELERAKSEAEDIIRKAEQQAAAIREAIEQERIQATEEIERLKQQAMAEGFEEGYQAGQSEGLESYCHSIKEAYAIVESAKDDYHRTIEEAQPTIIKLAAALCEKIVAKRLEEDESLWQSLVLQVMEEVREFEEVSIYVHPKWYEQTLRQKNELASILSGEGLIHVYPDLNLTDNGCVLETKFGRIDASMDSQLQQLKQKLLEKLKEADDGR</sequence>
<evidence type="ECO:0000256" key="4">
    <source>
        <dbReference type="ARBA" id="ARBA00022795"/>
    </source>
</evidence>
<dbReference type="InterPro" id="IPR018035">
    <property type="entry name" value="Flagellar_FliH/T3SS_HrpE"/>
</dbReference>
<keyword evidence="10" id="KW-0282">Flagellum</keyword>
<dbReference type="InterPro" id="IPR022524">
    <property type="entry name" value="FliH_Bacilli"/>
</dbReference>
<keyword evidence="11" id="KW-1185">Reference proteome</keyword>
<evidence type="ECO:0000256" key="7">
    <source>
        <dbReference type="NCBIfam" id="TIGR03825"/>
    </source>
</evidence>
<dbReference type="PANTHER" id="PTHR34982">
    <property type="entry name" value="YOP PROTEINS TRANSLOCATION PROTEIN L"/>
    <property type="match status" value="1"/>
</dbReference>
<evidence type="ECO:0000256" key="6">
    <source>
        <dbReference type="ARBA" id="ARBA00023225"/>
    </source>
</evidence>